<dbReference type="AlphaFoldDB" id="A0A016V6F3"/>
<dbReference type="EMBL" id="JARK01001352">
    <property type="protein sequence ID" value="EYC23015.1"/>
    <property type="molecule type" value="Genomic_DNA"/>
</dbReference>
<evidence type="ECO:0000256" key="1">
    <source>
        <dbReference type="SAM" id="MobiDB-lite"/>
    </source>
</evidence>
<feature type="region of interest" description="Disordered" evidence="1">
    <location>
        <begin position="1"/>
        <end position="24"/>
    </location>
</feature>
<name>A0A016V6F3_9BILA</name>
<protein>
    <submittedName>
        <fullName evidence="2">Uncharacterized protein</fullName>
    </submittedName>
</protein>
<accession>A0A016V6F3</accession>
<evidence type="ECO:0000313" key="2">
    <source>
        <dbReference type="EMBL" id="EYC23015.1"/>
    </source>
</evidence>
<organism evidence="2 3">
    <name type="scientific">Ancylostoma ceylanicum</name>
    <dbReference type="NCBI Taxonomy" id="53326"/>
    <lineage>
        <taxon>Eukaryota</taxon>
        <taxon>Metazoa</taxon>
        <taxon>Ecdysozoa</taxon>
        <taxon>Nematoda</taxon>
        <taxon>Chromadorea</taxon>
        <taxon>Rhabditida</taxon>
        <taxon>Rhabditina</taxon>
        <taxon>Rhabditomorpha</taxon>
        <taxon>Strongyloidea</taxon>
        <taxon>Ancylostomatidae</taxon>
        <taxon>Ancylostomatinae</taxon>
        <taxon>Ancylostoma</taxon>
    </lineage>
</organism>
<sequence length="78" mass="8767">MPGDRSNKVIRVRRRPKLGESLETGPTVELEMLATESEETPGVQWSYTRKDVVRLLHSCGKGASEPESSKVQKTRLDK</sequence>
<evidence type="ECO:0000313" key="3">
    <source>
        <dbReference type="Proteomes" id="UP000024635"/>
    </source>
</evidence>
<keyword evidence="3" id="KW-1185">Reference proteome</keyword>
<gene>
    <name evidence="2" type="primary">Acey_s0016.g3073</name>
    <name evidence="2" type="ORF">Y032_0016g3073</name>
</gene>
<comment type="caution">
    <text evidence="2">The sequence shown here is derived from an EMBL/GenBank/DDBJ whole genome shotgun (WGS) entry which is preliminary data.</text>
</comment>
<reference evidence="3" key="1">
    <citation type="journal article" date="2015" name="Nat. Genet.">
        <title>The genome and transcriptome of the zoonotic hookworm Ancylostoma ceylanicum identify infection-specific gene families.</title>
        <authorList>
            <person name="Schwarz E.M."/>
            <person name="Hu Y."/>
            <person name="Antoshechkin I."/>
            <person name="Miller M.M."/>
            <person name="Sternberg P.W."/>
            <person name="Aroian R.V."/>
        </authorList>
    </citation>
    <scope>NUCLEOTIDE SEQUENCE</scope>
    <source>
        <strain evidence="3">HY135</strain>
    </source>
</reference>
<dbReference type="Proteomes" id="UP000024635">
    <property type="component" value="Unassembled WGS sequence"/>
</dbReference>
<proteinExistence type="predicted"/>